<dbReference type="InterPro" id="IPR001130">
    <property type="entry name" value="TatD-like"/>
</dbReference>
<dbReference type="InterPro" id="IPR032466">
    <property type="entry name" value="Metal_Hydrolase"/>
</dbReference>
<proteinExistence type="predicted"/>
<dbReference type="PANTHER" id="PTHR46363:SF1">
    <property type="entry name" value="DEOXYRIBONUCLEASE TATDN2-RELATED"/>
    <property type="match status" value="1"/>
</dbReference>
<dbReference type="InterPro" id="IPR018228">
    <property type="entry name" value="DNase_TatD-rel_CS"/>
</dbReference>
<dbReference type="GO" id="GO:0016788">
    <property type="term" value="F:hydrolase activity, acting on ester bonds"/>
    <property type="evidence" value="ECO:0007669"/>
    <property type="project" value="InterPro"/>
</dbReference>
<dbReference type="SUPFAM" id="SSF51556">
    <property type="entry name" value="Metallo-dependent hydrolases"/>
    <property type="match status" value="1"/>
</dbReference>
<accession>A0A8H6XFG7</accession>
<keyword evidence="3" id="KW-1185">Reference proteome</keyword>
<dbReference type="EMBL" id="JACAZI010000019">
    <property type="protein sequence ID" value="KAF7340112.1"/>
    <property type="molecule type" value="Genomic_DNA"/>
</dbReference>
<dbReference type="OrthoDB" id="6079689at2759"/>
<evidence type="ECO:0000256" key="1">
    <source>
        <dbReference type="ARBA" id="ARBA00022801"/>
    </source>
</evidence>
<evidence type="ECO:0000313" key="3">
    <source>
        <dbReference type="Proteomes" id="UP000620124"/>
    </source>
</evidence>
<dbReference type="PANTHER" id="PTHR46363">
    <property type="entry name" value="DEOXYRIBONUCLEASE TATDN2-RELATED"/>
    <property type="match status" value="1"/>
</dbReference>
<gene>
    <name evidence="2" type="ORF">MVEN_01929600</name>
</gene>
<dbReference type="AlphaFoldDB" id="A0A8H6XFG7"/>
<sequence>MPGKKNKTKMIPMAPEALGFRSGAPSASASPSNAPVHKKTGAPLIHESLFRLIHPAVSPASPIVDTHTHLALTFQSYRRNYPAGRFETAQEFVRALYAPAGVEAMVDVWMEAPVLRIWREFADSALTAEQRRDIWGGVEYWFVMGVHPHNAKFYTDAVEADIIGAMSHPRCVGWGEMGLDYHYDTSPRPVQRAVFERQLRCAVRLNKPLTIHSREADDDTERILKNLVPRDHKIHVHCFTNDPAFAQRLLDWFPNLFIGITGVITFSSNKDTSTTVRNMFKPSIAEPRLRIVLETDAPYMVPSTVYSAPSLTTPEAKGKKLALSHCGVLPWTADFIAGLLPQGNEENERWDTARVLSLARENARAMYGV</sequence>
<dbReference type="PROSITE" id="PS01090">
    <property type="entry name" value="TATD_2"/>
    <property type="match status" value="1"/>
</dbReference>
<dbReference type="CDD" id="cd01310">
    <property type="entry name" value="TatD_DNAse"/>
    <property type="match status" value="1"/>
</dbReference>
<dbReference type="Gene3D" id="3.20.20.140">
    <property type="entry name" value="Metal-dependent hydrolases"/>
    <property type="match status" value="1"/>
</dbReference>
<organism evidence="2 3">
    <name type="scientific">Mycena venus</name>
    <dbReference type="NCBI Taxonomy" id="2733690"/>
    <lineage>
        <taxon>Eukaryota</taxon>
        <taxon>Fungi</taxon>
        <taxon>Dikarya</taxon>
        <taxon>Basidiomycota</taxon>
        <taxon>Agaricomycotina</taxon>
        <taxon>Agaricomycetes</taxon>
        <taxon>Agaricomycetidae</taxon>
        <taxon>Agaricales</taxon>
        <taxon>Marasmiineae</taxon>
        <taxon>Mycenaceae</taxon>
        <taxon>Mycena</taxon>
    </lineage>
</organism>
<evidence type="ECO:0008006" key="4">
    <source>
        <dbReference type="Google" id="ProtNLM"/>
    </source>
</evidence>
<comment type="caution">
    <text evidence="2">The sequence shown here is derived from an EMBL/GenBank/DDBJ whole genome shotgun (WGS) entry which is preliminary data.</text>
</comment>
<dbReference type="Proteomes" id="UP000620124">
    <property type="component" value="Unassembled WGS sequence"/>
</dbReference>
<dbReference type="Pfam" id="PF01026">
    <property type="entry name" value="TatD_DNase"/>
    <property type="match status" value="1"/>
</dbReference>
<protein>
    <recommendedName>
        <fullName evidence="4">Metallo-dependent hydrolase</fullName>
    </recommendedName>
</protein>
<reference evidence="2" key="1">
    <citation type="submission" date="2020-05" db="EMBL/GenBank/DDBJ databases">
        <title>Mycena genomes resolve the evolution of fungal bioluminescence.</title>
        <authorList>
            <person name="Tsai I.J."/>
        </authorList>
    </citation>
    <scope>NUCLEOTIDE SEQUENCE</scope>
    <source>
        <strain evidence="2">CCC161011</strain>
    </source>
</reference>
<keyword evidence="1" id="KW-0378">Hydrolase</keyword>
<evidence type="ECO:0000313" key="2">
    <source>
        <dbReference type="EMBL" id="KAF7340112.1"/>
    </source>
</evidence>
<name>A0A8H6XFG7_9AGAR</name>